<accession>A0A9C6X2V0</accession>
<name>A0A9C6X2V0_FRAOC</name>
<protein>
    <submittedName>
        <fullName evidence="2">Uncharacterized protein LOC127750460</fullName>
    </submittedName>
</protein>
<reference evidence="2" key="1">
    <citation type="submission" date="2025-08" db="UniProtKB">
        <authorList>
            <consortium name="RefSeq"/>
        </authorList>
    </citation>
    <scope>IDENTIFICATION</scope>
    <source>
        <tissue evidence="2">Whole organism</tissue>
    </source>
</reference>
<dbReference type="GeneID" id="127750460"/>
<evidence type="ECO:0000313" key="1">
    <source>
        <dbReference type="Proteomes" id="UP000504606"/>
    </source>
</evidence>
<dbReference type="KEGG" id="foc:127750460"/>
<dbReference type="Proteomes" id="UP000504606">
    <property type="component" value="Unplaced"/>
</dbReference>
<evidence type="ECO:0000313" key="2">
    <source>
        <dbReference type="RefSeq" id="XP_052128124.1"/>
    </source>
</evidence>
<organism evidence="1 2">
    <name type="scientific">Frankliniella occidentalis</name>
    <name type="common">Western flower thrips</name>
    <name type="synonym">Euthrips occidentalis</name>
    <dbReference type="NCBI Taxonomy" id="133901"/>
    <lineage>
        <taxon>Eukaryota</taxon>
        <taxon>Metazoa</taxon>
        <taxon>Ecdysozoa</taxon>
        <taxon>Arthropoda</taxon>
        <taxon>Hexapoda</taxon>
        <taxon>Insecta</taxon>
        <taxon>Pterygota</taxon>
        <taxon>Neoptera</taxon>
        <taxon>Paraneoptera</taxon>
        <taxon>Thysanoptera</taxon>
        <taxon>Terebrantia</taxon>
        <taxon>Thripoidea</taxon>
        <taxon>Thripidae</taxon>
        <taxon>Frankliniella</taxon>
    </lineage>
</organism>
<proteinExistence type="predicted"/>
<dbReference type="OrthoDB" id="10565123at2759"/>
<sequence>MMKLLPRPITKQSLRALLANLPCLRERAENETWIRIECDKYVLYLNKRDVWSIVKSFKKQPNTMFRELMVLCVPTVVLALPFMTAAGTGGTVGIPEDVWKGLAHYVGTKCEGFIKSPSKCVLNLIRDAKSDPKVQGKVWRLLNEPAVPAPAPAPAANEHHVPVEANIDLPLGQLAGAGDNLVGVPAPMAGAPVAMHANVYPVGQDWNNNAANDLQHGYGGGLYGGYQ</sequence>
<dbReference type="RefSeq" id="XP_052128124.1">
    <property type="nucleotide sequence ID" value="XM_052272164.1"/>
</dbReference>
<dbReference type="AlphaFoldDB" id="A0A9C6X2V0"/>
<keyword evidence="1" id="KW-1185">Reference proteome</keyword>
<gene>
    <name evidence="2" type="primary">LOC127750460</name>
</gene>